<proteinExistence type="inferred from homology"/>
<accession>A0A0A0ELU4</accession>
<organism evidence="4 5">
    <name type="scientific">Lysobacter concretionis Ko07 = DSM 16239</name>
    <dbReference type="NCBI Taxonomy" id="1122185"/>
    <lineage>
        <taxon>Bacteria</taxon>
        <taxon>Pseudomonadati</taxon>
        <taxon>Pseudomonadota</taxon>
        <taxon>Gammaproteobacteria</taxon>
        <taxon>Lysobacterales</taxon>
        <taxon>Lysobacteraceae</taxon>
        <taxon>Novilysobacter</taxon>
    </lineage>
</organism>
<dbReference type="STRING" id="1122185.N792_12030"/>
<keyword evidence="2" id="KW-0560">Oxidoreductase</keyword>
<dbReference type="InterPro" id="IPR036188">
    <property type="entry name" value="FAD/NAD-bd_sf"/>
</dbReference>
<dbReference type="EMBL" id="AVPS01000008">
    <property type="protein sequence ID" value="KGM51118.1"/>
    <property type="molecule type" value="Genomic_DNA"/>
</dbReference>
<sequence length="405" mass="43546">MDDTAVDLTVLGAGVVGVATAYAAARRGLSVRIVERASAPALGASFANGGQLSYAYTEAMASPSLWAKLPAVALGRDPALRLQWSLDPDFFRWGLSFLRNTGAGQFQRNTLAVLRLALESRTAMAALLDRHPLRFDHLAPGKMHLYRDAKAFAAARTMVDIKRAHGVEQHVLSASEAIAIEPALADATGLIGVIHSPTEEVGDTHRFCEELLAVLREQYGVRTDFDFDVARVEETPQGVMLTARDGQQRTSRSLVVCAGVQAVSLAKQLGVYLPLMPMKGYSLTAPPGGNAPSVSITDTDRKIVFCRLGGRMRIAGMAEVGNHRVDVDPARSKQLIAMARASLPDAARYDAIESLWAGLRPMTPESVPIIRRERGNIAFNVGHGMLGWTLAMGAGERAVALLLDQ</sequence>
<dbReference type="SUPFAM" id="SSF51905">
    <property type="entry name" value="FAD/NAD(P)-binding domain"/>
    <property type="match status" value="1"/>
</dbReference>
<dbReference type="Gene3D" id="3.30.9.10">
    <property type="entry name" value="D-Amino Acid Oxidase, subunit A, domain 2"/>
    <property type="match status" value="1"/>
</dbReference>
<dbReference type="OrthoDB" id="9805337at2"/>
<keyword evidence="5" id="KW-1185">Reference proteome</keyword>
<evidence type="ECO:0000313" key="4">
    <source>
        <dbReference type="EMBL" id="KGM51118.1"/>
    </source>
</evidence>
<dbReference type="GO" id="GO:0055130">
    <property type="term" value="P:D-alanine catabolic process"/>
    <property type="evidence" value="ECO:0007669"/>
    <property type="project" value="TreeGrafter"/>
</dbReference>
<name>A0A0A0ELU4_9GAMM</name>
<dbReference type="GO" id="GO:0005737">
    <property type="term" value="C:cytoplasm"/>
    <property type="evidence" value="ECO:0007669"/>
    <property type="project" value="TreeGrafter"/>
</dbReference>
<reference evidence="4 5" key="1">
    <citation type="submission" date="2013-08" db="EMBL/GenBank/DDBJ databases">
        <title>Genome sequencing of Lysobacter.</title>
        <authorList>
            <person name="Zhang S."/>
            <person name="Wang G."/>
        </authorList>
    </citation>
    <scope>NUCLEOTIDE SEQUENCE [LARGE SCALE GENOMIC DNA]</scope>
    <source>
        <strain evidence="4 5">Ko07</strain>
    </source>
</reference>
<dbReference type="eggNOG" id="COG0665">
    <property type="taxonomic scope" value="Bacteria"/>
</dbReference>
<dbReference type="RefSeq" id="WP_036194905.1">
    <property type="nucleotide sequence ID" value="NZ_AVPS01000008.1"/>
</dbReference>
<comment type="caution">
    <text evidence="4">The sequence shown here is derived from an EMBL/GenBank/DDBJ whole genome shotgun (WGS) entry which is preliminary data.</text>
</comment>
<evidence type="ECO:0000259" key="3">
    <source>
        <dbReference type="Pfam" id="PF01266"/>
    </source>
</evidence>
<evidence type="ECO:0000256" key="1">
    <source>
        <dbReference type="ARBA" id="ARBA00009410"/>
    </source>
</evidence>
<evidence type="ECO:0000313" key="5">
    <source>
        <dbReference type="Proteomes" id="UP000030017"/>
    </source>
</evidence>
<dbReference type="Gene3D" id="3.50.50.60">
    <property type="entry name" value="FAD/NAD(P)-binding domain"/>
    <property type="match status" value="2"/>
</dbReference>
<evidence type="ECO:0000256" key="2">
    <source>
        <dbReference type="ARBA" id="ARBA00023002"/>
    </source>
</evidence>
<gene>
    <name evidence="4" type="ORF">N792_12030</name>
</gene>
<dbReference type="SUPFAM" id="SSF54373">
    <property type="entry name" value="FAD-linked reductases, C-terminal domain"/>
    <property type="match status" value="1"/>
</dbReference>
<dbReference type="Pfam" id="PF01266">
    <property type="entry name" value="DAO"/>
    <property type="match status" value="1"/>
</dbReference>
<feature type="domain" description="FAD dependent oxidoreductase" evidence="3">
    <location>
        <begin position="7"/>
        <end position="400"/>
    </location>
</feature>
<dbReference type="InterPro" id="IPR006076">
    <property type="entry name" value="FAD-dep_OxRdtase"/>
</dbReference>
<dbReference type="PANTHER" id="PTHR13847">
    <property type="entry name" value="SARCOSINE DEHYDROGENASE-RELATED"/>
    <property type="match status" value="1"/>
</dbReference>
<dbReference type="AlphaFoldDB" id="A0A0A0ELU4"/>
<dbReference type="GO" id="GO:0008718">
    <property type="term" value="F:D-amino-acid dehydrogenase activity"/>
    <property type="evidence" value="ECO:0007669"/>
    <property type="project" value="TreeGrafter"/>
</dbReference>
<dbReference type="GO" id="GO:0005886">
    <property type="term" value="C:plasma membrane"/>
    <property type="evidence" value="ECO:0007669"/>
    <property type="project" value="TreeGrafter"/>
</dbReference>
<dbReference type="Proteomes" id="UP000030017">
    <property type="component" value="Unassembled WGS sequence"/>
</dbReference>
<dbReference type="PANTHER" id="PTHR13847:SF280">
    <property type="entry name" value="D-AMINO ACID DEHYDROGENASE"/>
    <property type="match status" value="1"/>
</dbReference>
<comment type="similarity">
    <text evidence="1">Belongs to the DadA oxidoreductase family.</text>
</comment>
<protein>
    <recommendedName>
        <fullName evidence="3">FAD dependent oxidoreductase domain-containing protein</fullName>
    </recommendedName>
</protein>